<organism evidence="1 2">
    <name type="scientific">Dietzia maris</name>
    <dbReference type="NCBI Taxonomy" id="37915"/>
    <lineage>
        <taxon>Bacteria</taxon>
        <taxon>Bacillati</taxon>
        <taxon>Actinomycetota</taxon>
        <taxon>Actinomycetes</taxon>
        <taxon>Mycobacteriales</taxon>
        <taxon>Dietziaceae</taxon>
        <taxon>Dietzia</taxon>
    </lineage>
</organism>
<dbReference type="RefSeq" id="WP_061917071.1">
    <property type="nucleotide sequence ID" value="NZ_JAWLKJ010000002.1"/>
</dbReference>
<protein>
    <recommendedName>
        <fullName evidence="3">Toxin-antitoxin system protein</fullName>
    </recommendedName>
</protein>
<proteinExistence type="predicted"/>
<gene>
    <name evidence="1" type="ORF">R3P82_10050</name>
</gene>
<name>A0AAE4QZC4_9ACTN</name>
<reference evidence="1" key="1">
    <citation type="submission" date="2023-10" db="EMBL/GenBank/DDBJ databases">
        <title>Development of a sustainable strategy for remediation of hydrocarbon-contaminated territories based on the waste exchange concept.</title>
        <authorList>
            <person name="Krivoruchko A."/>
        </authorList>
    </citation>
    <scope>NUCLEOTIDE SEQUENCE</scope>
    <source>
        <strain evidence="1">IEGM 1175</strain>
    </source>
</reference>
<dbReference type="Proteomes" id="UP001185873">
    <property type="component" value="Unassembled WGS sequence"/>
</dbReference>
<evidence type="ECO:0008006" key="3">
    <source>
        <dbReference type="Google" id="ProtNLM"/>
    </source>
</evidence>
<evidence type="ECO:0000313" key="1">
    <source>
        <dbReference type="EMBL" id="MDV6299454.1"/>
    </source>
</evidence>
<evidence type="ECO:0000313" key="2">
    <source>
        <dbReference type="Proteomes" id="UP001185873"/>
    </source>
</evidence>
<comment type="caution">
    <text evidence="1">The sequence shown here is derived from an EMBL/GenBank/DDBJ whole genome shotgun (WGS) entry which is preliminary data.</text>
</comment>
<accession>A0AAE4QZC4</accession>
<dbReference type="EMBL" id="JAWLKJ010000002">
    <property type="protein sequence ID" value="MDV6299454.1"/>
    <property type="molecule type" value="Genomic_DNA"/>
</dbReference>
<sequence length="75" mass="8820">MSHTTIKVSRDLRDLLKRQAAEEHRTLGDHLAYLASLAEKQRRLKRLRAEIDATSPEDLASYREESEWWERAQDA</sequence>
<dbReference type="AlphaFoldDB" id="A0AAE4QZC4"/>
<dbReference type="GeneID" id="97370268"/>